<evidence type="ECO:0000313" key="13">
    <source>
        <dbReference type="EMBL" id="KAE8663753.1"/>
    </source>
</evidence>
<evidence type="ECO:0000256" key="9">
    <source>
        <dbReference type="ARBA" id="ARBA00023002"/>
    </source>
</evidence>
<feature type="compositionally biased region" description="Basic and acidic residues" evidence="11">
    <location>
        <begin position="156"/>
        <end position="165"/>
    </location>
</feature>
<comment type="subcellular location">
    <subcellularLocation>
        <location evidence="2">Mitochondrion</location>
    </subcellularLocation>
</comment>
<evidence type="ECO:0000256" key="11">
    <source>
        <dbReference type="SAM" id="MobiDB-lite"/>
    </source>
</evidence>
<dbReference type="EMBL" id="VEPZ02001667">
    <property type="protein sequence ID" value="KAE8663753.1"/>
    <property type="molecule type" value="Genomic_DNA"/>
</dbReference>
<evidence type="ECO:0000256" key="10">
    <source>
        <dbReference type="ARBA" id="ARBA00023128"/>
    </source>
</evidence>
<dbReference type="Gene3D" id="3.50.50.60">
    <property type="entry name" value="FAD/NAD(P)-binding domain"/>
    <property type="match status" value="2"/>
</dbReference>
<gene>
    <name evidence="13" type="ORF">F3Y22_tig00112912pilonHSYRG00062</name>
</gene>
<dbReference type="InterPro" id="IPR038299">
    <property type="entry name" value="DAO_C_sf"/>
</dbReference>
<name>A0A6A2WRS1_HIBSY</name>
<evidence type="ECO:0000256" key="8">
    <source>
        <dbReference type="ARBA" id="ARBA00022946"/>
    </source>
</evidence>
<evidence type="ECO:0000256" key="3">
    <source>
        <dbReference type="ARBA" id="ARBA00005157"/>
    </source>
</evidence>
<reference evidence="13" key="1">
    <citation type="submission" date="2019-09" db="EMBL/GenBank/DDBJ databases">
        <title>Draft genome information of white flower Hibiscus syriacus.</title>
        <authorList>
            <person name="Kim Y.-M."/>
        </authorList>
    </citation>
    <scope>NUCLEOTIDE SEQUENCE [LARGE SCALE GENOMIC DNA]</scope>
    <source>
        <strain evidence="13">YM2019G1</strain>
    </source>
</reference>
<dbReference type="GO" id="GO:0004368">
    <property type="term" value="F:glycerol-3-phosphate dehydrogenase (quinone) activity"/>
    <property type="evidence" value="ECO:0007669"/>
    <property type="project" value="UniProtKB-EC"/>
</dbReference>
<dbReference type="FunFam" id="1.10.8.870:FF:000004">
    <property type="entry name" value="Glycerol-3-phosphate dehydrogenase"/>
    <property type="match status" value="1"/>
</dbReference>
<dbReference type="AlphaFoldDB" id="A0A6A2WRS1"/>
<evidence type="ECO:0000256" key="4">
    <source>
        <dbReference type="ARBA" id="ARBA00007330"/>
    </source>
</evidence>
<keyword evidence="8" id="KW-0809">Transit peptide</keyword>
<dbReference type="GO" id="GO:0006072">
    <property type="term" value="P:glycerol-3-phosphate metabolic process"/>
    <property type="evidence" value="ECO:0007669"/>
    <property type="project" value="InterPro"/>
</dbReference>
<comment type="pathway">
    <text evidence="3">Polyol metabolism; glycerol degradation via glycerol kinase pathway; glycerone phosphate from sn-glycerol 3-phosphate (anaerobic route): step 1/1.</text>
</comment>
<evidence type="ECO:0000256" key="6">
    <source>
        <dbReference type="ARBA" id="ARBA00022630"/>
    </source>
</evidence>
<dbReference type="InterPro" id="IPR000447">
    <property type="entry name" value="G3P_DH_FAD-dep"/>
</dbReference>
<dbReference type="Pfam" id="PF16901">
    <property type="entry name" value="DAO_C"/>
    <property type="match status" value="1"/>
</dbReference>
<dbReference type="Gene3D" id="3.30.9.10">
    <property type="entry name" value="D-Amino Acid Oxidase, subunit A, domain 2"/>
    <property type="match status" value="1"/>
</dbReference>
<comment type="cofactor">
    <cofactor evidence="1">
        <name>FAD</name>
        <dbReference type="ChEBI" id="CHEBI:57692"/>
    </cofactor>
</comment>
<dbReference type="InterPro" id="IPR036188">
    <property type="entry name" value="FAD/NAD-bd_sf"/>
</dbReference>
<keyword evidence="9" id="KW-0560">Oxidoreductase</keyword>
<organism evidence="13 14">
    <name type="scientific">Hibiscus syriacus</name>
    <name type="common">Rose of Sharon</name>
    <dbReference type="NCBI Taxonomy" id="106335"/>
    <lineage>
        <taxon>Eukaryota</taxon>
        <taxon>Viridiplantae</taxon>
        <taxon>Streptophyta</taxon>
        <taxon>Embryophyta</taxon>
        <taxon>Tracheophyta</taxon>
        <taxon>Spermatophyta</taxon>
        <taxon>Magnoliopsida</taxon>
        <taxon>eudicotyledons</taxon>
        <taxon>Gunneridae</taxon>
        <taxon>Pentapetalae</taxon>
        <taxon>rosids</taxon>
        <taxon>malvids</taxon>
        <taxon>Malvales</taxon>
        <taxon>Malvaceae</taxon>
        <taxon>Malvoideae</taxon>
        <taxon>Hibiscus</taxon>
    </lineage>
</organism>
<proteinExistence type="inferred from homology"/>
<keyword evidence="7" id="KW-0274">FAD</keyword>
<evidence type="ECO:0000256" key="5">
    <source>
        <dbReference type="ARBA" id="ARBA00013029"/>
    </source>
</evidence>
<evidence type="ECO:0000256" key="2">
    <source>
        <dbReference type="ARBA" id="ARBA00004173"/>
    </source>
</evidence>
<evidence type="ECO:0000313" key="14">
    <source>
        <dbReference type="Proteomes" id="UP000436088"/>
    </source>
</evidence>
<sequence length="1044" mass="116351">MSATGTRLRRLATRTTTVAVTACGGAILLTSVVSSNDRASGHPTVESLRWTISDPSAVVPSRSVQESALIGAKSSNPLDILVVGGGGSTGCGVALDAATRGLRKQPEGMKNEDWALLDRQALGVIRLTWNATVTTVISSSGNSKLNSTMFGICTERRNSTERESGEASTSSALHTESRGRTSERNSNRDRSKSRRGASFTPPHAEKSWELCRGDLGSLMEKDIVQPFQAVNGRLPKEHSSLLVGKLPDLKNVDVGLCEDCIFGKQKKVSFAKIGSLYYVTFIDNLQGRIQRILRKQWDQDGDNSSHDTITEWLAERMMTQTCQKHEDTCQIPKFLWAEAINYSLPINRGPSVPLDDKVPEEVLEQERNKPFTLKRVVENDWSESQAVENGLAERMNKTCKHEDTCQIPKFLWAEAINIAAYLINRGPSVPLDDKIPEEIIRSRDVIFNENVMYKDKLTVESSSSNTKAKTKEFAEFEEISGNDVQISGGFSQVESSMKDEMDSLMSNQTWETELPPDKKALHKQVDLQIKKSTMGENATKQDWLSKVFSKRKVLTTMKFSPVVKLSTIRLVLKIVARRLHRGRQEKLVCRLKKSLYGLKQAPDSGTRSSIASWVAVVVLPDAKQIIVVTSRAVCMKDMVAAKKILGMRIKRDIKSGTLMLSQAELSKEQSPKTEEEYAHVGAVSRYMNNSGKVHWEAVKWILRYLREGALRVCLYSRRNCSELGFSTTEIVALSTTEAKYVVLRKLARRWFGSKWSSKSGRHVDKDGDPDKLKLCSTSVGMQEVSLDYYSPEGMGLIVPKTKDGRVVFMLPWLGRTIAGTTDSNTSINPLPEPHEDEIQFILDAICDYLNVKWYPSMAVDPNAMSTESISRDYVVSEDYNGLVTITGGKWTTYRSFSMAEEQLMAIKSGKLSPRKNSHGGKIVPGVMDTASAKHLSHAYGTLAERVATIVQNENWVRGLLMGTLSGGEVAYCARNEYCETSVDFIARRSRLGFLETNAARHSLPRIIEILATGHNWDKSRQKAKEFLETFKSSKNAQFHDGKHQ</sequence>
<feature type="region of interest" description="Disordered" evidence="11">
    <location>
        <begin position="156"/>
        <end position="203"/>
    </location>
</feature>
<keyword evidence="10" id="KW-0496">Mitochondrion</keyword>
<dbReference type="GO" id="GO:0005739">
    <property type="term" value="C:mitochondrion"/>
    <property type="evidence" value="ECO:0007669"/>
    <property type="project" value="UniProtKB-SubCell"/>
</dbReference>
<evidence type="ECO:0000256" key="1">
    <source>
        <dbReference type="ARBA" id="ARBA00001974"/>
    </source>
</evidence>
<dbReference type="Proteomes" id="UP000436088">
    <property type="component" value="Unassembled WGS sequence"/>
</dbReference>
<dbReference type="InterPro" id="IPR031656">
    <property type="entry name" value="DAO_C"/>
</dbReference>
<feature type="compositionally biased region" description="Basic and acidic residues" evidence="11">
    <location>
        <begin position="175"/>
        <end position="190"/>
    </location>
</feature>
<keyword evidence="6" id="KW-0285">Flavoprotein</keyword>
<feature type="domain" description="Alpha-glycerophosphate oxidase C-terminal" evidence="12">
    <location>
        <begin position="885"/>
        <end position="1020"/>
    </location>
</feature>
<dbReference type="PANTHER" id="PTHR11985:SF15">
    <property type="entry name" value="GLYCEROL-3-PHOSPHATE DEHYDROGENASE, MITOCHONDRIAL"/>
    <property type="match status" value="1"/>
</dbReference>
<comment type="caution">
    <text evidence="13">The sequence shown here is derived from an EMBL/GenBank/DDBJ whole genome shotgun (WGS) entry which is preliminary data.</text>
</comment>
<evidence type="ECO:0000259" key="12">
    <source>
        <dbReference type="Pfam" id="PF16901"/>
    </source>
</evidence>
<dbReference type="PANTHER" id="PTHR11985">
    <property type="entry name" value="GLYCEROL-3-PHOSPHATE DEHYDROGENASE"/>
    <property type="match status" value="1"/>
</dbReference>
<accession>A0A6A2WRS1</accession>
<evidence type="ECO:0000256" key="7">
    <source>
        <dbReference type="ARBA" id="ARBA00022827"/>
    </source>
</evidence>
<dbReference type="Gene3D" id="1.10.8.870">
    <property type="entry name" value="Alpha-glycerophosphate oxidase, cap domain"/>
    <property type="match status" value="1"/>
</dbReference>
<dbReference type="EC" id="1.1.5.3" evidence="5"/>
<comment type="similarity">
    <text evidence="4">Belongs to the FAD-dependent glycerol-3-phosphate dehydrogenase family.</text>
</comment>
<protein>
    <recommendedName>
        <fullName evidence="5">glycerol-3-phosphate dehydrogenase</fullName>
        <ecNumber evidence="5">1.1.5.3</ecNumber>
    </recommendedName>
</protein>
<keyword evidence="14" id="KW-1185">Reference proteome</keyword>